<feature type="compositionally biased region" description="Acidic residues" evidence="5">
    <location>
        <begin position="466"/>
        <end position="476"/>
    </location>
</feature>
<dbReference type="AlphaFoldDB" id="A0A1E4SYR4"/>
<feature type="transmembrane region" description="Helical" evidence="6">
    <location>
        <begin position="39"/>
        <end position="61"/>
    </location>
</feature>
<gene>
    <name evidence="8" type="ORF">CANARDRAFT_61558</name>
</gene>
<dbReference type="SMART" id="SM00449">
    <property type="entry name" value="SPRY"/>
    <property type="match status" value="1"/>
</dbReference>
<keyword evidence="4 6" id="KW-0472">Membrane</keyword>
<evidence type="ECO:0000313" key="9">
    <source>
        <dbReference type="Proteomes" id="UP000094801"/>
    </source>
</evidence>
<dbReference type="InterPro" id="IPR050618">
    <property type="entry name" value="Ubq-SigPath_Reg"/>
</dbReference>
<name>A0A1E4SYR4_9ASCO</name>
<evidence type="ECO:0000259" key="7">
    <source>
        <dbReference type="PROSITE" id="PS50188"/>
    </source>
</evidence>
<evidence type="ECO:0000256" key="1">
    <source>
        <dbReference type="ARBA" id="ARBA00004167"/>
    </source>
</evidence>
<dbReference type="EMBL" id="KV453856">
    <property type="protein sequence ID" value="ODV84624.1"/>
    <property type="molecule type" value="Genomic_DNA"/>
</dbReference>
<dbReference type="SUPFAM" id="SSF49899">
    <property type="entry name" value="Concanavalin A-like lectins/glucanases"/>
    <property type="match status" value="1"/>
</dbReference>
<evidence type="ECO:0000256" key="4">
    <source>
        <dbReference type="ARBA" id="ARBA00023136"/>
    </source>
</evidence>
<dbReference type="InterPro" id="IPR013320">
    <property type="entry name" value="ConA-like_dom_sf"/>
</dbReference>
<dbReference type="PANTHER" id="PTHR12864">
    <property type="entry name" value="RAN BINDING PROTEIN 9-RELATED"/>
    <property type="match status" value="1"/>
</dbReference>
<reference evidence="9" key="1">
    <citation type="submission" date="2016-04" db="EMBL/GenBank/DDBJ databases">
        <title>Comparative genomics of biotechnologically important yeasts.</title>
        <authorList>
            <consortium name="DOE Joint Genome Institute"/>
            <person name="Riley R."/>
            <person name="Haridas S."/>
            <person name="Wolfe K.H."/>
            <person name="Lopes M.R."/>
            <person name="Hittinger C.T."/>
            <person name="Goker M."/>
            <person name="Salamov A."/>
            <person name="Wisecaver J."/>
            <person name="Long T.M."/>
            <person name="Aerts A.L."/>
            <person name="Barry K."/>
            <person name="Choi C."/>
            <person name="Clum A."/>
            <person name="Coughlan A.Y."/>
            <person name="Deshpande S."/>
            <person name="Douglass A.P."/>
            <person name="Hanson S.J."/>
            <person name="Klenk H.-P."/>
            <person name="Labutti K."/>
            <person name="Lapidus A."/>
            <person name="Lindquist E."/>
            <person name="Lipzen A."/>
            <person name="Meier-Kolthoff J.P."/>
            <person name="Ohm R.A."/>
            <person name="Otillar R.P."/>
            <person name="Pangilinan J."/>
            <person name="Peng Y."/>
            <person name="Rokas A."/>
            <person name="Rosa C.A."/>
            <person name="Scheuner C."/>
            <person name="Sibirny A.A."/>
            <person name="Slot J.C."/>
            <person name="Stielow J.B."/>
            <person name="Sun H."/>
            <person name="Kurtzman C.P."/>
            <person name="Blackwell M."/>
            <person name="Grigoriev I.V."/>
            <person name="Jeffries T.W."/>
        </authorList>
    </citation>
    <scope>NUCLEOTIDE SEQUENCE [LARGE SCALE GENOMIC DNA]</scope>
    <source>
        <strain evidence="9">NRRL YB-2248</strain>
    </source>
</reference>
<dbReference type="CDD" id="cd12910">
    <property type="entry name" value="SPRY_SSH4_like"/>
    <property type="match status" value="1"/>
</dbReference>
<dbReference type="InterPro" id="IPR003877">
    <property type="entry name" value="SPRY_dom"/>
</dbReference>
<dbReference type="InterPro" id="IPR001870">
    <property type="entry name" value="B30.2/SPRY"/>
</dbReference>
<dbReference type="InterPro" id="IPR035780">
    <property type="entry name" value="SPRY_Ssh4-like"/>
</dbReference>
<dbReference type="InterPro" id="IPR043136">
    <property type="entry name" value="B30.2/SPRY_sf"/>
</dbReference>
<evidence type="ECO:0000256" key="5">
    <source>
        <dbReference type="SAM" id="MobiDB-lite"/>
    </source>
</evidence>
<dbReference type="Gene3D" id="2.60.120.920">
    <property type="match status" value="1"/>
</dbReference>
<organism evidence="8 9">
    <name type="scientific">[Candida] arabinofermentans NRRL YB-2248</name>
    <dbReference type="NCBI Taxonomy" id="983967"/>
    <lineage>
        <taxon>Eukaryota</taxon>
        <taxon>Fungi</taxon>
        <taxon>Dikarya</taxon>
        <taxon>Ascomycota</taxon>
        <taxon>Saccharomycotina</taxon>
        <taxon>Pichiomycetes</taxon>
        <taxon>Pichiales</taxon>
        <taxon>Pichiaceae</taxon>
        <taxon>Ogataea</taxon>
        <taxon>Ogataea/Candida clade</taxon>
    </lineage>
</organism>
<keyword evidence="9" id="KW-1185">Reference proteome</keyword>
<accession>A0A1E4SYR4</accession>
<keyword evidence="2 6" id="KW-0812">Transmembrane</keyword>
<dbReference type="OrthoDB" id="258495at2759"/>
<dbReference type="Proteomes" id="UP000094801">
    <property type="component" value="Unassembled WGS sequence"/>
</dbReference>
<evidence type="ECO:0000256" key="3">
    <source>
        <dbReference type="ARBA" id="ARBA00022989"/>
    </source>
</evidence>
<dbReference type="Pfam" id="PF00622">
    <property type="entry name" value="SPRY"/>
    <property type="match status" value="1"/>
</dbReference>
<protein>
    <recommendedName>
        <fullName evidence="7">B30.2/SPRY domain-containing protein</fullName>
    </recommendedName>
</protein>
<sequence length="476" mass="52972">MVAKRCTEMHRLLTYLSIQVGLFPTVINAGPLPTSKNMQYIVGMAIGFSLIMALSIIVFAIHKFIRGRIMLTNDVPGSIDDSALEAEEDRRALDELPPNEQELYFLAKDFLKLNPMNNLELALSQSLIIQENGVNAWEFRPNVENAELIKVLNKTEIEFLNDTQELSIQTNFPIPKINEVYYFESKIYDLPNPETTLISIGIATTPYPYFRLPGRNRYSIGYDSNGDRRYNQPFSLTEQNGQFIFPQLQRGDVVGCGVRTNSRTIFFTRNGKKLSESKIGGHVKFPKNLQLYPTIGSTNKCQVHVNLGQMGYVFIEGNVKKWGFGPLEANGIPPPLYTKFNKDVLLESSDLDPNDLNLRNGDFPPNFWEIIATPAEFTDVEDEDDADITLHSLQEQGLISGDFIIPPANPPGYNGATATADDTAEATAEAADDDDTAEDTAEENADAIALETESDTNNVLDATDTVFDDTLDSTVT</sequence>
<keyword evidence="3 6" id="KW-1133">Transmembrane helix</keyword>
<comment type="subcellular location">
    <subcellularLocation>
        <location evidence="1">Membrane</location>
        <topology evidence="1">Single-pass membrane protein</topology>
    </subcellularLocation>
</comment>
<feature type="region of interest" description="Disordered" evidence="5">
    <location>
        <begin position="449"/>
        <end position="476"/>
    </location>
</feature>
<dbReference type="GO" id="GO:0016020">
    <property type="term" value="C:membrane"/>
    <property type="evidence" value="ECO:0007669"/>
    <property type="project" value="UniProtKB-SubCell"/>
</dbReference>
<evidence type="ECO:0000256" key="2">
    <source>
        <dbReference type="ARBA" id="ARBA00022692"/>
    </source>
</evidence>
<evidence type="ECO:0000313" key="8">
    <source>
        <dbReference type="EMBL" id="ODV84624.1"/>
    </source>
</evidence>
<feature type="domain" description="B30.2/SPRY" evidence="7">
    <location>
        <begin position="116"/>
        <end position="312"/>
    </location>
</feature>
<evidence type="ECO:0000256" key="6">
    <source>
        <dbReference type="SAM" id="Phobius"/>
    </source>
</evidence>
<dbReference type="PROSITE" id="PS50188">
    <property type="entry name" value="B302_SPRY"/>
    <property type="match status" value="1"/>
</dbReference>
<dbReference type="STRING" id="983967.A0A1E4SYR4"/>
<proteinExistence type="predicted"/>